<feature type="domain" description="DUF7730" evidence="1">
    <location>
        <begin position="4"/>
        <end position="108"/>
    </location>
</feature>
<evidence type="ECO:0000313" key="2">
    <source>
        <dbReference type="EMBL" id="CAF9933470.1"/>
    </source>
</evidence>
<protein>
    <recommendedName>
        <fullName evidence="1">DUF7730 domain-containing protein</fullName>
    </recommendedName>
</protein>
<dbReference type="AlphaFoldDB" id="A0A8H3IY68"/>
<evidence type="ECO:0000313" key="3">
    <source>
        <dbReference type="Proteomes" id="UP000664534"/>
    </source>
</evidence>
<comment type="caution">
    <text evidence="2">The sequence shown here is derived from an EMBL/GenBank/DDBJ whole genome shotgun (WGS) entry which is preliminary data.</text>
</comment>
<evidence type="ECO:0000259" key="1">
    <source>
        <dbReference type="Pfam" id="PF24864"/>
    </source>
</evidence>
<dbReference type="Proteomes" id="UP000664534">
    <property type="component" value="Unassembled WGS sequence"/>
</dbReference>
<dbReference type="OrthoDB" id="62952at2759"/>
<organism evidence="2 3">
    <name type="scientific">Imshaugia aleurites</name>
    <dbReference type="NCBI Taxonomy" id="172621"/>
    <lineage>
        <taxon>Eukaryota</taxon>
        <taxon>Fungi</taxon>
        <taxon>Dikarya</taxon>
        <taxon>Ascomycota</taxon>
        <taxon>Pezizomycotina</taxon>
        <taxon>Lecanoromycetes</taxon>
        <taxon>OSLEUM clade</taxon>
        <taxon>Lecanoromycetidae</taxon>
        <taxon>Lecanorales</taxon>
        <taxon>Lecanorineae</taxon>
        <taxon>Parmeliaceae</taxon>
        <taxon>Imshaugia</taxon>
    </lineage>
</organism>
<gene>
    <name evidence="2" type="ORF">IMSHALPRED_009379</name>
</gene>
<keyword evidence="3" id="KW-1185">Reference proteome</keyword>
<dbReference type="PANTHER" id="PTHR42085:SF2">
    <property type="entry name" value="F-BOX DOMAIN-CONTAINING PROTEIN"/>
    <property type="match status" value="1"/>
</dbReference>
<dbReference type="InterPro" id="IPR056632">
    <property type="entry name" value="DUF7730"/>
</dbReference>
<dbReference type="PANTHER" id="PTHR42085">
    <property type="entry name" value="F-BOX DOMAIN-CONTAINING PROTEIN"/>
    <property type="match status" value="1"/>
</dbReference>
<proteinExistence type="predicted"/>
<dbReference type="InterPro" id="IPR038883">
    <property type="entry name" value="AN11006-like"/>
</dbReference>
<name>A0A8H3IY68_9LECA</name>
<accession>A0A8H3IY68</accession>
<dbReference type="EMBL" id="CAJPDT010000070">
    <property type="protein sequence ID" value="CAF9933470.1"/>
    <property type="molecule type" value="Genomic_DNA"/>
</dbReference>
<sequence length="341" mass="39669">MTHFMELPLELRILIYEYCFAFRKIFPYLKAQLKEERSLRKMQSEEKELGHPVFPDTTYSPMWTSHMMREKLRYPEPYVDLLRANKAIYEEAAPILYGKNIVVLPNAPLAAKFFHDCLGSVEKRLWLKNVELELSCADMSLEDKKDWSQSRYLNLPWHRYRSHRENWGFMGRDAELAKDLHYIWKRQLAEVIWPAKLVPILEHTKLKKLTVHILRSKCPMQCCTIHTRAIAAFEKGFANGMVPMLCLNGHRPTPFKPLGCKLPASANVDERDFAGMTLAAVSCESNGEAWLPNAVRMGEQIARWTRARELDKEEGYGDHRWFNTALQKDDKKEGSGRALVV</sequence>
<reference evidence="2" key="1">
    <citation type="submission" date="2021-03" db="EMBL/GenBank/DDBJ databases">
        <authorList>
            <person name="Tagirdzhanova G."/>
        </authorList>
    </citation>
    <scope>NUCLEOTIDE SEQUENCE</scope>
</reference>
<dbReference type="Pfam" id="PF24864">
    <property type="entry name" value="DUF7730"/>
    <property type="match status" value="1"/>
</dbReference>